<dbReference type="GO" id="GO:0003677">
    <property type="term" value="F:DNA binding"/>
    <property type="evidence" value="ECO:0007669"/>
    <property type="project" value="InterPro"/>
</dbReference>
<feature type="domain" description="HTH LytTR-type" evidence="3">
    <location>
        <begin position="137"/>
        <end position="230"/>
    </location>
</feature>
<evidence type="ECO:0000313" key="4">
    <source>
        <dbReference type="EMBL" id="MBC9812733.1"/>
    </source>
</evidence>
<dbReference type="PANTHER" id="PTHR37299:SF1">
    <property type="entry name" value="STAGE 0 SPORULATION PROTEIN A HOMOLOG"/>
    <property type="match status" value="1"/>
</dbReference>
<evidence type="ECO:0000259" key="2">
    <source>
        <dbReference type="PROSITE" id="PS50110"/>
    </source>
</evidence>
<gene>
    <name evidence="4" type="ORF">H9Y05_09645</name>
</gene>
<feature type="domain" description="Response regulatory" evidence="2">
    <location>
        <begin position="3"/>
        <end position="116"/>
    </location>
</feature>
<dbReference type="SMART" id="SM00448">
    <property type="entry name" value="REC"/>
    <property type="match status" value="1"/>
</dbReference>
<dbReference type="InterPro" id="IPR001789">
    <property type="entry name" value="Sig_transdc_resp-reg_receiver"/>
</dbReference>
<evidence type="ECO:0000259" key="3">
    <source>
        <dbReference type="PROSITE" id="PS50930"/>
    </source>
</evidence>
<dbReference type="PANTHER" id="PTHR37299">
    <property type="entry name" value="TRANSCRIPTIONAL REGULATOR-RELATED"/>
    <property type="match status" value="1"/>
</dbReference>
<feature type="modified residue" description="4-aspartylphosphate" evidence="1">
    <location>
        <position position="55"/>
    </location>
</feature>
<protein>
    <submittedName>
        <fullName evidence="4">Response regulator transcription factor</fullName>
    </submittedName>
</protein>
<dbReference type="Pfam" id="PF04397">
    <property type="entry name" value="LytTR"/>
    <property type="match status" value="1"/>
</dbReference>
<name>A0A8J6PCL5_9FLAO</name>
<dbReference type="InterPro" id="IPR046947">
    <property type="entry name" value="LytR-like"/>
</dbReference>
<dbReference type="SUPFAM" id="SSF52172">
    <property type="entry name" value="CheY-like"/>
    <property type="match status" value="1"/>
</dbReference>
<dbReference type="SMART" id="SM00850">
    <property type="entry name" value="LytTR"/>
    <property type="match status" value="1"/>
</dbReference>
<dbReference type="Gene3D" id="2.40.50.1020">
    <property type="entry name" value="LytTr DNA-binding domain"/>
    <property type="match status" value="1"/>
</dbReference>
<dbReference type="Gene3D" id="3.40.50.2300">
    <property type="match status" value="1"/>
</dbReference>
<dbReference type="InterPro" id="IPR011006">
    <property type="entry name" value="CheY-like_superfamily"/>
</dbReference>
<organism evidence="4 5">
    <name type="scientific">Taishania pollutisoli</name>
    <dbReference type="NCBI Taxonomy" id="2766479"/>
    <lineage>
        <taxon>Bacteria</taxon>
        <taxon>Pseudomonadati</taxon>
        <taxon>Bacteroidota</taxon>
        <taxon>Flavobacteriia</taxon>
        <taxon>Flavobacteriales</taxon>
        <taxon>Crocinitomicaceae</taxon>
        <taxon>Taishania</taxon>
    </lineage>
</organism>
<dbReference type="AlphaFoldDB" id="A0A8J6PCL5"/>
<keyword evidence="1" id="KW-0597">Phosphoprotein</keyword>
<keyword evidence="5" id="KW-1185">Reference proteome</keyword>
<comment type="caution">
    <text evidence="4">The sequence shown here is derived from an EMBL/GenBank/DDBJ whole genome shotgun (WGS) entry which is preliminary data.</text>
</comment>
<evidence type="ECO:0000256" key="1">
    <source>
        <dbReference type="PROSITE-ProRule" id="PRU00169"/>
    </source>
</evidence>
<dbReference type="GO" id="GO:0000156">
    <property type="term" value="F:phosphorelay response regulator activity"/>
    <property type="evidence" value="ECO:0007669"/>
    <property type="project" value="InterPro"/>
</dbReference>
<sequence length="230" mass="26309">MIKCLIVEDEIAGQTILAKKLATFYPECSIEGVYDNKQDAFDHIRSKEVDLLFLDVQIKGGTGIEIVESFKEPDFETIFITAHKEYAMEALNNNASYYLLKPIHDREFKKGMDLVLERIKRKKIIPTIFVPHKNMQVPVNISHILYLKSDGAYAHIITKQEHYLSSKSLGHYEQLLAQSGFIRCHHSFLVNSKHVVQLEKGRSGTLILSNGDTIPISQRRLNDFMSLFQG</sequence>
<dbReference type="Pfam" id="PF00072">
    <property type="entry name" value="Response_reg"/>
    <property type="match status" value="1"/>
</dbReference>
<dbReference type="InterPro" id="IPR007492">
    <property type="entry name" value="LytTR_DNA-bd_dom"/>
</dbReference>
<dbReference type="PROSITE" id="PS50110">
    <property type="entry name" value="RESPONSE_REGULATORY"/>
    <property type="match status" value="1"/>
</dbReference>
<accession>A0A8J6PCL5</accession>
<dbReference type="EMBL" id="JACVEL010000005">
    <property type="protein sequence ID" value="MBC9812733.1"/>
    <property type="molecule type" value="Genomic_DNA"/>
</dbReference>
<dbReference type="PROSITE" id="PS50930">
    <property type="entry name" value="HTH_LYTTR"/>
    <property type="match status" value="1"/>
</dbReference>
<reference evidence="4" key="1">
    <citation type="submission" date="2020-09" db="EMBL/GenBank/DDBJ databases">
        <title>Taishania pollutisoli gen. nov., sp. nov., Isolated from Tetrabromobisphenol A-Contaminated Soil.</title>
        <authorList>
            <person name="Chen Q."/>
        </authorList>
    </citation>
    <scope>NUCLEOTIDE SEQUENCE</scope>
    <source>
        <strain evidence="4">CZZ-1</strain>
    </source>
</reference>
<proteinExistence type="predicted"/>
<dbReference type="Proteomes" id="UP000652681">
    <property type="component" value="Unassembled WGS sequence"/>
</dbReference>
<evidence type="ECO:0000313" key="5">
    <source>
        <dbReference type="Proteomes" id="UP000652681"/>
    </source>
</evidence>
<dbReference type="RefSeq" id="WP_163491505.1">
    <property type="nucleotide sequence ID" value="NZ_JACVEL010000005.1"/>
</dbReference>